<dbReference type="Proteomes" id="UP000002489">
    <property type="component" value="Unassembled WGS sequence"/>
</dbReference>
<name>A0A0D2Y898_FUSOF</name>
<feature type="compositionally biased region" description="Polar residues" evidence="1">
    <location>
        <begin position="60"/>
        <end position="82"/>
    </location>
</feature>
<feature type="region of interest" description="Disordered" evidence="1">
    <location>
        <begin position="52"/>
        <end position="83"/>
    </location>
</feature>
<dbReference type="AlphaFoldDB" id="A0A0D2Y898"/>
<reference evidence="2" key="2">
    <citation type="submission" date="2025-05" db="UniProtKB">
        <authorList>
            <consortium name="EnsemblFungi"/>
        </authorList>
    </citation>
    <scope>IDENTIFICATION</scope>
    <source>
        <strain evidence="2">4287 / CBS 123668 / FGSC 9935 / NRRL 34936</strain>
    </source>
</reference>
<reference evidence="3" key="1">
    <citation type="journal article" date="2012" name="Mol. Plant Microbe Interact.">
        <title>A highly conserved effector in Fusarium oxysporum is required for full virulence on Arabidopsis.</title>
        <authorList>
            <person name="Thatcher L.F."/>
            <person name="Gardiner D.M."/>
            <person name="Kazan K."/>
            <person name="Manners J."/>
        </authorList>
    </citation>
    <scope>NUCLEOTIDE SEQUENCE [LARGE SCALE GENOMIC DNA]</scope>
    <source>
        <strain evidence="3">Fo5176</strain>
    </source>
</reference>
<protein>
    <submittedName>
        <fullName evidence="2">Uncharacterized protein</fullName>
    </submittedName>
</protein>
<dbReference type="EnsemblFungi" id="FOXG_14025T0">
    <property type="protein sequence ID" value="FOXG_14025P0"/>
    <property type="gene ID" value="FOXG_14025"/>
</dbReference>
<organism evidence="2 3">
    <name type="scientific">Fusarium oxysporum (strain Fo5176)</name>
    <name type="common">Fusarium vascular wilt</name>
    <dbReference type="NCBI Taxonomy" id="660025"/>
    <lineage>
        <taxon>Eukaryota</taxon>
        <taxon>Fungi</taxon>
        <taxon>Dikarya</taxon>
        <taxon>Ascomycota</taxon>
        <taxon>Pezizomycotina</taxon>
        <taxon>Sordariomycetes</taxon>
        <taxon>Hypocreomycetidae</taxon>
        <taxon>Hypocreales</taxon>
        <taxon>Nectriaceae</taxon>
        <taxon>Fusarium</taxon>
        <taxon>Fusarium oxysporum species complex</taxon>
    </lineage>
</organism>
<evidence type="ECO:0000313" key="2">
    <source>
        <dbReference type="EnsemblFungi" id="FOXG_12514P0"/>
    </source>
</evidence>
<dbReference type="EnsemblFungi" id="FOXG_12514T0">
    <property type="protein sequence ID" value="FOXG_12514P0"/>
    <property type="gene ID" value="FOXG_12514"/>
</dbReference>
<sequence>MTALTAKSMSSSAPKDFVLNPQPLGYLFANEGEDASSQGLYSWLTMAWINPEGGHPGSENDPSTSKRVSRANADSMQQQMPQSVVERRTGGVVFSAFLAFGNSLTCSDRVGGREQADRSALRVPVCLTESDWQKSMPPRKIRVAGRRLPTRRGRELVFITNNHTNGAIFKPIESGRFLQDMRGLSVKAELVHTQIERYSTNATNMQMSLLHA</sequence>
<evidence type="ECO:0000313" key="3">
    <source>
        <dbReference type="Proteomes" id="UP000002489"/>
    </source>
</evidence>
<evidence type="ECO:0000256" key="1">
    <source>
        <dbReference type="SAM" id="MobiDB-lite"/>
    </source>
</evidence>
<dbReference type="VEuPathDB" id="FungiDB:FOXG_14025"/>
<dbReference type="VEuPathDB" id="FungiDB:FOXG_12514"/>
<accession>A0A0D2Y898</accession>
<proteinExistence type="predicted"/>
<gene>
    <name evidence="2" type="primary">28953845</name>
</gene>